<evidence type="ECO:0000313" key="1">
    <source>
        <dbReference type="EMBL" id="SEA41507.1"/>
    </source>
</evidence>
<dbReference type="Proteomes" id="UP000182257">
    <property type="component" value="Unassembled WGS sequence"/>
</dbReference>
<sequence length="387" mass="44486">MFNKILIKSGSNVAERYLSIADIVDMMFYFNEVHVVISQFELKQLLAVFGEDSFYELITSKRLIVHPCDQHIGASKYGEFDSVGLFRHNFRSIDELLFNFHKETSKDFKENKRFADRFSKVLSEYRYPKEINDSLYKDVENEHLLSKVTQVFIKQYYPNYQNVEDIRIKADPSVSSFMTFYKIGGNLRINELNEMHQQNGYSGTFGYSTILMALGETHMDCYLASELQAEMMVNQRWSEVYKLRINECIKQVDKTIDNIDHFHEMTANDYLSPGQSFVDGLVSPNELVKNLNCDDSVKFREWLSKIPQGQPISGELYKAIQNQNSNKLWVKGIRTLAQVVTGLIPIIGPIAGGALTCLDGFAGDKIINGWQPSMFVNKVLTKGQFKK</sequence>
<proteinExistence type="predicted"/>
<accession>A0A1H4B0C2</accession>
<dbReference type="RefSeq" id="WP_074760847.1">
    <property type="nucleotide sequence ID" value="NZ_FNRF01000002.1"/>
</dbReference>
<reference evidence="1 2" key="1">
    <citation type="submission" date="2016-10" db="EMBL/GenBank/DDBJ databases">
        <authorList>
            <person name="de Groot N.N."/>
        </authorList>
    </citation>
    <scope>NUCLEOTIDE SEQUENCE [LARGE SCALE GENOMIC DNA]</scope>
    <source>
        <strain evidence="1 2">D31d</strain>
    </source>
</reference>
<gene>
    <name evidence="1" type="ORF">SAMN05216462_1452</name>
</gene>
<name>A0A1H4B0C2_XYLRU</name>
<organism evidence="1 2">
    <name type="scientific">Xylanibacter ruminicola</name>
    <name type="common">Prevotella ruminicola</name>
    <dbReference type="NCBI Taxonomy" id="839"/>
    <lineage>
        <taxon>Bacteria</taxon>
        <taxon>Pseudomonadati</taxon>
        <taxon>Bacteroidota</taxon>
        <taxon>Bacteroidia</taxon>
        <taxon>Bacteroidales</taxon>
        <taxon>Prevotellaceae</taxon>
        <taxon>Xylanibacter</taxon>
    </lineage>
</organism>
<evidence type="ECO:0000313" key="2">
    <source>
        <dbReference type="Proteomes" id="UP000182257"/>
    </source>
</evidence>
<dbReference type="EMBL" id="FNRF01000002">
    <property type="protein sequence ID" value="SEA41507.1"/>
    <property type="molecule type" value="Genomic_DNA"/>
</dbReference>
<dbReference type="OrthoDB" id="1490568at2"/>
<dbReference type="AlphaFoldDB" id="A0A1H4B0C2"/>
<protein>
    <submittedName>
        <fullName evidence="1">Uncharacterized protein</fullName>
    </submittedName>
</protein>